<gene>
    <name evidence="4" type="ORF">IHE50_02300</name>
</gene>
<evidence type="ECO:0000313" key="4">
    <source>
        <dbReference type="EMBL" id="MBE5728224.1"/>
    </source>
</evidence>
<evidence type="ECO:0000313" key="5">
    <source>
        <dbReference type="Proteomes" id="UP000763484"/>
    </source>
</evidence>
<dbReference type="Gene3D" id="3.40.50.300">
    <property type="entry name" value="P-loop containing nucleotide triphosphate hydrolases"/>
    <property type="match status" value="1"/>
</dbReference>
<accession>A0A8T3UZH7</accession>
<proteinExistence type="predicted"/>
<sequence length="235" mass="26447">MVDTGFFRVSSGITGFDQLVNGGLVSNTVSALYGSPGAGKSIFALSFLRAGLQANEKVFYISLEQDINAILREADSLGFTEFRQNVNTNFVFVRMTGHDFKEFLLVELPKILENRISKHSRIVVDPLTPLFWEVHDIAMQRNLLSNAFDMLRSFGTSIVTVEKYGNLNVLDLSEELAIPLYLSDCVILLTMIFNQNFYQKAISILKFRYSSHSSGLHPFDIEQGGIKIFQDQPVF</sequence>
<dbReference type="Pfam" id="PF06745">
    <property type="entry name" value="ATPase"/>
    <property type="match status" value="1"/>
</dbReference>
<evidence type="ECO:0000256" key="1">
    <source>
        <dbReference type="ARBA" id="ARBA00022741"/>
    </source>
</evidence>
<comment type="caution">
    <text evidence="4">The sequence shown here is derived from an EMBL/GenBank/DDBJ whole genome shotgun (WGS) entry which is preliminary data.</text>
</comment>
<dbReference type="GO" id="GO:0005524">
    <property type="term" value="F:ATP binding"/>
    <property type="evidence" value="ECO:0007669"/>
    <property type="project" value="UniProtKB-KW"/>
</dbReference>
<name>A0A8T3UZH7_9ARCH</name>
<dbReference type="SUPFAM" id="SSF52540">
    <property type="entry name" value="P-loop containing nucleoside triphosphate hydrolases"/>
    <property type="match status" value="1"/>
</dbReference>
<reference evidence="4 5" key="1">
    <citation type="submission" date="2020-09" db="EMBL/GenBank/DDBJ databases">
        <title>Genomic characterization of a novel Parvarchaeota family in acid mine drainage sediments.</title>
        <authorList>
            <person name="Luo Z.-H."/>
        </authorList>
    </citation>
    <scope>NUCLEOTIDE SEQUENCE [LARGE SCALE GENOMIC DNA]</scope>
    <source>
        <strain evidence="4">TL1-5_bins.178</strain>
    </source>
</reference>
<organism evidence="4 5">
    <name type="scientific">Candidatus Acidifodinimicrobium mancum</name>
    <dbReference type="NCBI Taxonomy" id="2898728"/>
    <lineage>
        <taxon>Archaea</taxon>
        <taxon>Candidatus Parvarchaeota</taxon>
        <taxon>Candidatus Acidifodinimicrobiaceae</taxon>
        <taxon>Candidatus Acidifodinimicrobium</taxon>
    </lineage>
</organism>
<dbReference type="PROSITE" id="PS51146">
    <property type="entry name" value="KAIC"/>
    <property type="match status" value="1"/>
</dbReference>
<dbReference type="InterPro" id="IPR027417">
    <property type="entry name" value="P-loop_NTPase"/>
</dbReference>
<evidence type="ECO:0000259" key="3">
    <source>
        <dbReference type="PROSITE" id="PS51146"/>
    </source>
</evidence>
<evidence type="ECO:0000256" key="2">
    <source>
        <dbReference type="ARBA" id="ARBA00022840"/>
    </source>
</evidence>
<keyword evidence="2" id="KW-0067">ATP-binding</keyword>
<dbReference type="PANTHER" id="PTHR43637">
    <property type="entry name" value="UPF0273 PROTEIN TM_0370"/>
    <property type="match status" value="1"/>
</dbReference>
<protein>
    <recommendedName>
        <fullName evidence="3">KaiC domain-containing protein</fullName>
    </recommendedName>
</protein>
<dbReference type="Proteomes" id="UP000763484">
    <property type="component" value="Unassembled WGS sequence"/>
</dbReference>
<dbReference type="InterPro" id="IPR010624">
    <property type="entry name" value="KaiC_dom"/>
</dbReference>
<dbReference type="AlphaFoldDB" id="A0A8T3UZH7"/>
<dbReference type="EMBL" id="JADFAQ010000032">
    <property type="protein sequence ID" value="MBE5728224.1"/>
    <property type="molecule type" value="Genomic_DNA"/>
</dbReference>
<dbReference type="InterPro" id="IPR014774">
    <property type="entry name" value="KaiC-like_dom"/>
</dbReference>
<keyword evidence="1" id="KW-0547">Nucleotide-binding</keyword>
<dbReference type="PRINTS" id="PR01874">
    <property type="entry name" value="DNAREPAIRADA"/>
</dbReference>
<feature type="domain" description="KaiC" evidence="3">
    <location>
        <begin position="7"/>
        <end position="235"/>
    </location>
</feature>
<dbReference type="PANTHER" id="PTHR43637:SF1">
    <property type="entry name" value="UPF0273 PROTEIN TM_0370"/>
    <property type="match status" value="1"/>
</dbReference>